<feature type="non-terminal residue" evidence="15">
    <location>
        <position position="1"/>
    </location>
</feature>
<gene>
    <name evidence="15" type="primary">Card19</name>
    <name evidence="15" type="ORF">GTO95_0002045</name>
</gene>
<feature type="transmembrane region" description="Helical" evidence="13">
    <location>
        <begin position="111"/>
        <end position="136"/>
    </location>
</feature>
<dbReference type="GO" id="GO:0005886">
    <property type="term" value="C:plasma membrane"/>
    <property type="evidence" value="ECO:0007669"/>
    <property type="project" value="TreeGrafter"/>
</dbReference>
<evidence type="ECO:0000256" key="11">
    <source>
        <dbReference type="ARBA" id="ARBA00083642"/>
    </source>
</evidence>
<comment type="caution">
    <text evidence="12">Lacks conserved residue(s) required for the propagation of feature annotation.</text>
</comment>
<dbReference type="FunFam" id="1.10.533.10:FF:000015">
    <property type="entry name" value="Caspase recruitment domain-containing protein 19"/>
    <property type="match status" value="1"/>
</dbReference>
<dbReference type="PANTHER" id="PTHR46879:SF1">
    <property type="entry name" value="SUSHI DOMAIN-CONTAINING PROTEIN 3"/>
    <property type="match status" value="1"/>
</dbReference>
<evidence type="ECO:0000256" key="3">
    <source>
        <dbReference type="ARBA" id="ARBA00022692"/>
    </source>
</evidence>
<dbReference type="PROSITE" id="PS50923">
    <property type="entry name" value="SUSHI"/>
    <property type="match status" value="1"/>
</dbReference>
<evidence type="ECO:0000256" key="9">
    <source>
        <dbReference type="ARBA" id="ARBA00064785"/>
    </source>
</evidence>
<dbReference type="EMBL" id="JAAWVO010075275">
    <property type="protein sequence ID" value="MBN3325332.1"/>
    <property type="molecule type" value="Genomic_DNA"/>
</dbReference>
<feature type="disulfide bond" evidence="12">
    <location>
        <begin position="39"/>
        <end position="82"/>
    </location>
</feature>
<keyword evidence="12" id="KW-0768">Sushi</keyword>
<dbReference type="Gene3D" id="1.10.533.10">
    <property type="entry name" value="Death Domain, Fas"/>
    <property type="match status" value="1"/>
</dbReference>
<keyword evidence="5 13" id="KW-1133">Transmembrane helix</keyword>
<dbReference type="Gene3D" id="2.10.70.10">
    <property type="entry name" value="Complement Module, domain 1"/>
    <property type="match status" value="1"/>
</dbReference>
<evidence type="ECO:0000256" key="4">
    <source>
        <dbReference type="ARBA" id="ARBA00022824"/>
    </source>
</evidence>
<dbReference type="Proteomes" id="UP000736164">
    <property type="component" value="Unassembled WGS sequence"/>
</dbReference>
<feature type="transmembrane region" description="Helical" evidence="13">
    <location>
        <begin position="405"/>
        <end position="425"/>
    </location>
</feature>
<comment type="subunit">
    <text evidence="9">Associates with BCL10 by CARD-CARD interaction.</text>
</comment>
<protein>
    <recommendedName>
        <fullName evidence="10">Caspase recruitment domain-containing protein 19</fullName>
    </recommendedName>
    <alternativeName>
        <fullName evidence="11">Bcl10-interacting CARD protein</fullName>
    </alternativeName>
</protein>
<evidence type="ECO:0000256" key="1">
    <source>
        <dbReference type="ARBA" id="ARBA00004304"/>
    </source>
</evidence>
<keyword evidence="4" id="KW-0256">Endoplasmic reticulum</keyword>
<comment type="subcellular location">
    <subcellularLocation>
        <location evidence="2">Endoplasmic reticulum membrane</location>
        <topology evidence="2">Single-pass membrane protein</topology>
    </subcellularLocation>
    <subcellularLocation>
        <location evidence="1">Mitochondrion membrane</location>
        <topology evidence="1">Single-pass membrane protein</topology>
    </subcellularLocation>
</comment>
<reference evidence="15" key="1">
    <citation type="journal article" date="2021" name="Cell">
        <title>Tracing the genetic footprints of vertebrate landing in non-teleost ray-finned fishes.</title>
        <authorList>
            <person name="Bi X."/>
            <person name="Wang K."/>
            <person name="Yang L."/>
            <person name="Pan H."/>
            <person name="Jiang H."/>
            <person name="Wei Q."/>
            <person name="Fang M."/>
            <person name="Yu H."/>
            <person name="Zhu C."/>
            <person name="Cai Y."/>
            <person name="He Y."/>
            <person name="Gan X."/>
            <person name="Zeng H."/>
            <person name="Yu D."/>
            <person name="Zhu Y."/>
            <person name="Jiang H."/>
            <person name="Qiu Q."/>
            <person name="Yang H."/>
            <person name="Zhang Y.E."/>
            <person name="Wang W."/>
            <person name="Zhu M."/>
            <person name="He S."/>
            <person name="Zhang G."/>
        </authorList>
    </citation>
    <scope>NUCLEOTIDE SEQUENCE</scope>
    <source>
        <strain evidence="15">Allg_001</strain>
    </source>
</reference>
<dbReference type="CDD" id="cd00033">
    <property type="entry name" value="CCP"/>
    <property type="match status" value="1"/>
</dbReference>
<name>A0A8J7P4E3_ATRSP</name>
<keyword evidence="6" id="KW-0496">Mitochondrion</keyword>
<dbReference type="CDD" id="cd13785">
    <property type="entry name" value="CARD_BinCARD_like"/>
    <property type="match status" value="1"/>
</dbReference>
<evidence type="ECO:0000256" key="7">
    <source>
        <dbReference type="ARBA" id="ARBA00023136"/>
    </source>
</evidence>
<dbReference type="InterPro" id="IPR035976">
    <property type="entry name" value="Sushi/SCR/CCP_sf"/>
</dbReference>
<proteinExistence type="predicted"/>
<dbReference type="InterPro" id="IPR011029">
    <property type="entry name" value="DEATH-like_dom_sf"/>
</dbReference>
<keyword evidence="7 13" id="KW-0472">Membrane</keyword>
<evidence type="ECO:0000259" key="14">
    <source>
        <dbReference type="PROSITE" id="PS50923"/>
    </source>
</evidence>
<evidence type="ECO:0000256" key="10">
    <source>
        <dbReference type="ARBA" id="ARBA00067938"/>
    </source>
</evidence>
<keyword evidence="3 13" id="KW-0812">Transmembrane</keyword>
<dbReference type="AlphaFoldDB" id="A0A8J7P4E3"/>
<evidence type="ECO:0000256" key="2">
    <source>
        <dbReference type="ARBA" id="ARBA00004389"/>
    </source>
</evidence>
<keyword evidence="16" id="KW-1185">Reference proteome</keyword>
<feature type="domain" description="Sushi" evidence="14">
    <location>
        <begin position="37"/>
        <end position="100"/>
    </location>
</feature>
<evidence type="ECO:0000256" key="6">
    <source>
        <dbReference type="ARBA" id="ARBA00023128"/>
    </source>
</evidence>
<evidence type="ECO:0000256" key="13">
    <source>
        <dbReference type="SAM" id="Phobius"/>
    </source>
</evidence>
<comment type="caution">
    <text evidence="15">The sequence shown here is derived from an EMBL/GenBank/DDBJ whole genome shotgun (WGS) entry which is preliminary data.</text>
</comment>
<dbReference type="SMART" id="SM00032">
    <property type="entry name" value="CCP"/>
    <property type="match status" value="1"/>
</dbReference>
<keyword evidence="8 12" id="KW-1015">Disulfide bond</keyword>
<dbReference type="GO" id="GO:0005789">
    <property type="term" value="C:endoplasmic reticulum membrane"/>
    <property type="evidence" value="ECO:0007669"/>
    <property type="project" value="UniProtKB-SubCell"/>
</dbReference>
<sequence length="464" mass="51813">MSTVTASVFDISRTILAPEEDGNRARNHTGKQSPDVRQCNPMPLPSLGTLKLIQGDGTSVGTVISFQCPSKHRLIGEGVVSCIWRSNSTEWTAVAPTCKPLSRYEDFGFKVAVIASIVSCAVILLMSMAFLTCCLLKCLKKSEQRRQERDMQSRCSMNCEDVEDTQSYHYRHKGRNNNNNKARAKTVRADFRDTGYDNQGFCRTHTDRSTPAGPISTSSSSSHSFLGGLTSRVIYCSCQLACNVLVNKFCVARVPSPGQRKSGRTSLEYTVSVGFAVSRITDSYHDQLLQDTPYLRGDRRLDTELLDRLVLQLNRIYPQILTDKEAQKFRNLKVPTGIRLAELLTHLQKKGEEACHEFYRALQIHAEDIYVSLPSRMSKRETAEPKGTNNHPDLREKFVLNDRGPLFFISCFSVAVGAAFLYYYGAESKVLGDAKKILGFTALGLGRRAKEVLVSYAEDSSSRQ</sequence>
<dbReference type="InterPro" id="IPR000436">
    <property type="entry name" value="Sushi_SCR_CCP_dom"/>
</dbReference>
<evidence type="ECO:0000256" key="5">
    <source>
        <dbReference type="ARBA" id="ARBA00022989"/>
    </source>
</evidence>
<accession>A0A8J7P4E3</accession>
<dbReference type="GO" id="GO:0031966">
    <property type="term" value="C:mitochondrial membrane"/>
    <property type="evidence" value="ECO:0007669"/>
    <property type="project" value="UniProtKB-SubCell"/>
</dbReference>
<dbReference type="PANTHER" id="PTHR46879">
    <property type="entry name" value="SUSHI DOMAIN-CONTAINING PROTEIN 3"/>
    <property type="match status" value="1"/>
</dbReference>
<evidence type="ECO:0000256" key="8">
    <source>
        <dbReference type="ARBA" id="ARBA00023157"/>
    </source>
</evidence>
<dbReference type="InterPro" id="IPR042146">
    <property type="entry name" value="CARD_BinCARD"/>
</dbReference>
<evidence type="ECO:0000256" key="12">
    <source>
        <dbReference type="PROSITE-ProRule" id="PRU00302"/>
    </source>
</evidence>
<organism evidence="15 16">
    <name type="scientific">Atractosteus spatula</name>
    <name type="common">Alligator gar</name>
    <name type="synonym">Lepisosteus spatula</name>
    <dbReference type="NCBI Taxonomy" id="7917"/>
    <lineage>
        <taxon>Eukaryota</taxon>
        <taxon>Metazoa</taxon>
        <taxon>Chordata</taxon>
        <taxon>Craniata</taxon>
        <taxon>Vertebrata</taxon>
        <taxon>Euteleostomi</taxon>
        <taxon>Actinopterygii</taxon>
        <taxon>Neopterygii</taxon>
        <taxon>Holostei</taxon>
        <taxon>Semionotiformes</taxon>
        <taxon>Lepisosteidae</taxon>
        <taxon>Atractosteus</taxon>
    </lineage>
</organism>
<dbReference type="InterPro" id="IPR053067">
    <property type="entry name" value="SUSD3"/>
</dbReference>
<evidence type="ECO:0000313" key="15">
    <source>
        <dbReference type="EMBL" id="MBN3325332.1"/>
    </source>
</evidence>
<feature type="non-terminal residue" evidence="15">
    <location>
        <position position="464"/>
    </location>
</feature>
<dbReference type="SUPFAM" id="SSF57535">
    <property type="entry name" value="Complement control module/SCR domain"/>
    <property type="match status" value="1"/>
</dbReference>
<evidence type="ECO:0000313" key="16">
    <source>
        <dbReference type="Proteomes" id="UP000736164"/>
    </source>
</evidence>